<keyword evidence="4" id="KW-1185">Reference proteome</keyword>
<dbReference type="HOGENOM" id="CLU_868976_0_0_1"/>
<dbReference type="Gene3D" id="1.10.510.10">
    <property type="entry name" value="Transferase(Phosphotransferase) domain 1"/>
    <property type="match status" value="1"/>
</dbReference>
<evidence type="ECO:0000259" key="2">
    <source>
        <dbReference type="PROSITE" id="PS50011"/>
    </source>
</evidence>
<dbReference type="GeneID" id="13293043"/>
<evidence type="ECO:0000313" key="3">
    <source>
        <dbReference type="EMBL" id="CBY00906.1"/>
    </source>
</evidence>
<organism evidence="4">
    <name type="scientific">Leptosphaeria maculans (strain JN3 / isolate v23.1.3 / race Av1-4-5-6-7-8)</name>
    <name type="common">Blackleg fungus</name>
    <name type="synonym">Phoma lingam</name>
    <dbReference type="NCBI Taxonomy" id="985895"/>
    <lineage>
        <taxon>Eukaryota</taxon>
        <taxon>Fungi</taxon>
        <taxon>Dikarya</taxon>
        <taxon>Ascomycota</taxon>
        <taxon>Pezizomycotina</taxon>
        <taxon>Dothideomycetes</taxon>
        <taxon>Pleosporomycetidae</taxon>
        <taxon>Pleosporales</taxon>
        <taxon>Pleosporineae</taxon>
        <taxon>Leptosphaeriaceae</taxon>
        <taxon>Plenodomus</taxon>
        <taxon>Plenodomus lingam/Leptosphaeria maculans species complex</taxon>
    </lineage>
</organism>
<evidence type="ECO:0000256" key="1">
    <source>
        <dbReference type="SAM" id="MobiDB-lite"/>
    </source>
</evidence>
<dbReference type="eggNOG" id="ENOG502TGNF">
    <property type="taxonomic scope" value="Eukaryota"/>
</dbReference>
<gene>
    <name evidence="3" type="ORF">LEMA_P020360.1</name>
</gene>
<dbReference type="RefSeq" id="XP_003844385.1">
    <property type="nucleotide sequence ID" value="XM_003844337.1"/>
</dbReference>
<evidence type="ECO:0000313" key="4">
    <source>
        <dbReference type="Proteomes" id="UP000002668"/>
    </source>
</evidence>
<reference evidence="4" key="1">
    <citation type="journal article" date="2011" name="Nat. Commun.">
        <title>Effector diversification within compartments of the Leptosphaeria maculans genome affected by Repeat-Induced Point mutations.</title>
        <authorList>
            <person name="Rouxel T."/>
            <person name="Grandaubert J."/>
            <person name="Hane J.K."/>
            <person name="Hoede C."/>
            <person name="van de Wouw A.P."/>
            <person name="Couloux A."/>
            <person name="Dominguez V."/>
            <person name="Anthouard V."/>
            <person name="Bally P."/>
            <person name="Bourras S."/>
            <person name="Cozijnsen A.J."/>
            <person name="Ciuffetti L.M."/>
            <person name="Degrave A."/>
            <person name="Dilmaghani A."/>
            <person name="Duret L."/>
            <person name="Fudal I."/>
            <person name="Goodwin S.B."/>
            <person name="Gout L."/>
            <person name="Glaser N."/>
            <person name="Linglin J."/>
            <person name="Kema G.H.J."/>
            <person name="Lapalu N."/>
            <person name="Lawrence C.B."/>
            <person name="May K."/>
            <person name="Meyer M."/>
            <person name="Ollivier B."/>
            <person name="Poulain J."/>
            <person name="Schoch C.L."/>
            <person name="Simon A."/>
            <person name="Spatafora J.W."/>
            <person name="Stachowiak A."/>
            <person name="Turgeon B.G."/>
            <person name="Tyler B.M."/>
            <person name="Vincent D."/>
            <person name="Weissenbach J."/>
            <person name="Amselem J."/>
            <person name="Quesneville H."/>
            <person name="Oliver R.P."/>
            <person name="Wincker P."/>
            <person name="Balesdent M.-H."/>
            <person name="Howlett B.J."/>
        </authorList>
    </citation>
    <scope>NUCLEOTIDE SEQUENCE [LARGE SCALE GENOMIC DNA]</scope>
    <source>
        <strain evidence="4">JN3 / isolate v23.1.3 / race Av1-4-5-6-7-8</strain>
    </source>
</reference>
<proteinExistence type="predicted"/>
<protein>
    <recommendedName>
        <fullName evidence="2">Protein kinase domain-containing protein</fullName>
    </recommendedName>
</protein>
<dbReference type="InParanoid" id="E5AB65"/>
<dbReference type="InterPro" id="IPR000719">
    <property type="entry name" value="Prot_kinase_dom"/>
</dbReference>
<dbReference type="PROSITE" id="PS00108">
    <property type="entry name" value="PROTEIN_KINASE_ST"/>
    <property type="match status" value="1"/>
</dbReference>
<dbReference type="OrthoDB" id="4062651at2759"/>
<dbReference type="Proteomes" id="UP000002668">
    <property type="component" value="Genome"/>
</dbReference>
<dbReference type="GO" id="GO:0004672">
    <property type="term" value="F:protein kinase activity"/>
    <property type="evidence" value="ECO:0007669"/>
    <property type="project" value="InterPro"/>
</dbReference>
<dbReference type="VEuPathDB" id="FungiDB:LEMA_P020360.1"/>
<name>E5AB65_LEPMJ</name>
<dbReference type="SMART" id="SM00220">
    <property type="entry name" value="S_TKc"/>
    <property type="match status" value="1"/>
</dbReference>
<feature type="region of interest" description="Disordered" evidence="1">
    <location>
        <begin position="301"/>
        <end position="320"/>
    </location>
</feature>
<dbReference type="Pfam" id="PF00069">
    <property type="entry name" value="Pkinase"/>
    <property type="match status" value="1"/>
</dbReference>
<dbReference type="PANTHER" id="PTHR24347">
    <property type="entry name" value="SERINE/THREONINE-PROTEIN KINASE"/>
    <property type="match status" value="1"/>
</dbReference>
<sequence>MMANSHPNSKAAGSSNATLPAGCPLILVEHKDFDTTRRALFRSNLGDLWYAETKLPLSMEEVCSPWCWDVRPRMVCMYVKPVYIPSLMTLARSTSGLYEKRIDLLEQGIGMYQEPWLKDVTGREIQMCQMLHRYPHPNVCAYHGVTVDDSGHVSSLVFDQYDMDVSELVDRGCSFNASKCVDDISAAILHMHSLGLVHCDVKPSNIFVNLQTGRFVLGDFDSTHWVDTVLATKCGTIGWVPEDGETNNMASYEIDWFSLGMLRAWLAKKGNGRPVEGQMYPPTRLIMDEMQAVLLRRVRAGTAEQRESHGDREDEMDLGW</sequence>
<dbReference type="STRING" id="985895.E5AB65"/>
<dbReference type="OMA" id="QRESHGD"/>
<accession>E5AB65</accession>
<dbReference type="InterPro" id="IPR011009">
    <property type="entry name" value="Kinase-like_dom_sf"/>
</dbReference>
<dbReference type="InterPro" id="IPR008271">
    <property type="entry name" value="Ser/Thr_kinase_AS"/>
</dbReference>
<dbReference type="EMBL" id="FP929138">
    <property type="protein sequence ID" value="CBY00906.1"/>
    <property type="molecule type" value="Genomic_DNA"/>
</dbReference>
<dbReference type="GO" id="GO:0005524">
    <property type="term" value="F:ATP binding"/>
    <property type="evidence" value="ECO:0007669"/>
    <property type="project" value="InterPro"/>
</dbReference>
<dbReference type="AlphaFoldDB" id="E5AB65"/>
<feature type="domain" description="Protein kinase" evidence="2">
    <location>
        <begin position="34"/>
        <end position="320"/>
    </location>
</feature>
<dbReference type="PROSITE" id="PS50011">
    <property type="entry name" value="PROTEIN_KINASE_DOM"/>
    <property type="match status" value="1"/>
</dbReference>
<dbReference type="SUPFAM" id="SSF56112">
    <property type="entry name" value="Protein kinase-like (PK-like)"/>
    <property type="match status" value="1"/>
</dbReference>